<evidence type="ECO:0000256" key="1">
    <source>
        <dbReference type="ARBA" id="ARBA00005176"/>
    </source>
</evidence>
<sequence>MQVALRKPLSTVVNILIKQGITKMETRHIQNHAYINGNWVKSLSGKTFDVFNPSNGELITNVPDMNVEDVKCAVDAAAESFLTWSLTTAKERGQLLRQWYNILNENSEKLAKLVQLEAGKPFSEALGEVAYGNAFIDWFSEEARRCYGEVLCSPVKNKELMHIKQPIGVAALLTPWNFPHAMITRKAGAALAAGCTCVIKPAEDTPLTALALAEYAEKAGIPKGVINVVTCDRPSVGAVGKFLCETPLVSVITFTGSTVVGKLLFNQCAPSVKRISLELGGNAPFIVFKTADVSKAVLGAVASKFRNCGQACISANRFLIEESVFDQFVNEFTSYVKENISFEPDTQKQQIGPLINDMQVKKVTAIVDDAISKGAQVKLGGKVAKNKGKLYFEPTVLTNIKPDMVCYREEIFGPVAPCIKFSNEEEALRIANDTKTGLAGYFYSNDISQIFRVSKKLQVGMVGINEGAISTPEAAFGGIKESGIGREGSHYGMDEFINIKYLCFGNL</sequence>
<dbReference type="RefSeq" id="XP_014257953.1">
    <property type="nucleotide sequence ID" value="XM_014402467.2"/>
</dbReference>
<dbReference type="EnsemblMetazoa" id="XM_014402467.2">
    <property type="protein sequence ID" value="XP_014257953.1"/>
    <property type="gene ID" value="LOC106671553"/>
</dbReference>
<dbReference type="SUPFAM" id="SSF53720">
    <property type="entry name" value="ALDH-like"/>
    <property type="match status" value="1"/>
</dbReference>
<dbReference type="KEGG" id="clec:106671553"/>
<comment type="pathway">
    <text evidence="1">Amino-acid degradation; 4-aminobutanoate degradation.</text>
</comment>
<evidence type="ECO:0000256" key="4">
    <source>
        <dbReference type="PROSITE-ProRule" id="PRU10007"/>
    </source>
</evidence>
<dbReference type="Pfam" id="PF00171">
    <property type="entry name" value="Aldedh"/>
    <property type="match status" value="1"/>
</dbReference>
<dbReference type="InterPro" id="IPR016161">
    <property type="entry name" value="Ald_DH/histidinol_DH"/>
</dbReference>
<name>A0A8I6TJY1_CIMLE</name>
<evidence type="ECO:0000256" key="5">
    <source>
        <dbReference type="RuleBase" id="RU003345"/>
    </source>
</evidence>
<dbReference type="GO" id="GO:0009450">
    <property type="term" value="P:gamma-aminobutyric acid catabolic process"/>
    <property type="evidence" value="ECO:0007669"/>
    <property type="project" value="TreeGrafter"/>
</dbReference>
<dbReference type="FunFam" id="3.40.309.10:FF:000004">
    <property type="entry name" value="Succinate-semialdehyde dehydrogenase I"/>
    <property type="match status" value="1"/>
</dbReference>
<evidence type="ECO:0000256" key="3">
    <source>
        <dbReference type="ARBA" id="ARBA00023002"/>
    </source>
</evidence>
<proteinExistence type="inferred from homology"/>
<dbReference type="InterPro" id="IPR016162">
    <property type="entry name" value="Ald_DH_N"/>
</dbReference>
<comment type="similarity">
    <text evidence="2 5">Belongs to the aldehyde dehydrogenase family.</text>
</comment>
<dbReference type="Gene3D" id="3.40.605.10">
    <property type="entry name" value="Aldehyde Dehydrogenase, Chain A, domain 1"/>
    <property type="match status" value="1"/>
</dbReference>
<feature type="domain" description="Aldehyde dehydrogenase" evidence="6">
    <location>
        <begin position="39"/>
        <end position="501"/>
    </location>
</feature>
<reference evidence="7" key="1">
    <citation type="submission" date="2022-01" db="UniProtKB">
        <authorList>
            <consortium name="EnsemblMetazoa"/>
        </authorList>
    </citation>
    <scope>IDENTIFICATION</scope>
</reference>
<dbReference type="PANTHER" id="PTHR43353:SF5">
    <property type="entry name" value="SUCCINATE-SEMIALDEHYDE DEHYDROGENASE, MITOCHONDRIAL"/>
    <property type="match status" value="1"/>
</dbReference>
<dbReference type="PROSITE" id="PS00687">
    <property type="entry name" value="ALDEHYDE_DEHYDR_GLU"/>
    <property type="match status" value="1"/>
</dbReference>
<protein>
    <recommendedName>
        <fullName evidence="6">Aldehyde dehydrogenase domain-containing protein</fullName>
    </recommendedName>
</protein>
<keyword evidence="8" id="KW-1185">Reference proteome</keyword>
<dbReference type="Gene3D" id="3.40.309.10">
    <property type="entry name" value="Aldehyde Dehydrogenase, Chain A, domain 2"/>
    <property type="match status" value="1"/>
</dbReference>
<dbReference type="PANTHER" id="PTHR43353">
    <property type="entry name" value="SUCCINATE-SEMIALDEHYDE DEHYDROGENASE, MITOCHONDRIAL"/>
    <property type="match status" value="1"/>
</dbReference>
<dbReference type="FunFam" id="3.40.605.10:FF:000005">
    <property type="entry name" value="Succinate-semialdehyde dehydrogenase I"/>
    <property type="match status" value="1"/>
</dbReference>
<dbReference type="InterPro" id="IPR029510">
    <property type="entry name" value="Ald_DH_CS_GLU"/>
</dbReference>
<dbReference type="CDD" id="cd07103">
    <property type="entry name" value="ALDH_F5_SSADH_GabD"/>
    <property type="match status" value="1"/>
</dbReference>
<evidence type="ECO:0000313" key="8">
    <source>
        <dbReference type="Proteomes" id="UP000494040"/>
    </source>
</evidence>
<dbReference type="InterPro" id="IPR016163">
    <property type="entry name" value="Ald_DH_C"/>
</dbReference>
<dbReference type="AlphaFoldDB" id="A0A8I6TJY1"/>
<dbReference type="OrthoDB" id="310895at2759"/>
<organism evidence="7 8">
    <name type="scientific">Cimex lectularius</name>
    <name type="common">Bed bug</name>
    <name type="synonym">Acanthia lectularia</name>
    <dbReference type="NCBI Taxonomy" id="79782"/>
    <lineage>
        <taxon>Eukaryota</taxon>
        <taxon>Metazoa</taxon>
        <taxon>Ecdysozoa</taxon>
        <taxon>Arthropoda</taxon>
        <taxon>Hexapoda</taxon>
        <taxon>Insecta</taxon>
        <taxon>Pterygota</taxon>
        <taxon>Neoptera</taxon>
        <taxon>Paraneoptera</taxon>
        <taxon>Hemiptera</taxon>
        <taxon>Heteroptera</taxon>
        <taxon>Panheteroptera</taxon>
        <taxon>Cimicomorpha</taxon>
        <taxon>Cimicidae</taxon>
        <taxon>Cimex</taxon>
    </lineage>
</organism>
<dbReference type="Proteomes" id="UP000494040">
    <property type="component" value="Unassembled WGS sequence"/>
</dbReference>
<accession>A0A8I6TJY1</accession>
<feature type="active site" evidence="4">
    <location>
        <position position="278"/>
    </location>
</feature>
<dbReference type="OMA" id="IGELFCK"/>
<keyword evidence="3 5" id="KW-0560">Oxidoreductase</keyword>
<evidence type="ECO:0000313" key="7">
    <source>
        <dbReference type="EnsemblMetazoa" id="XP_014257953.1"/>
    </source>
</evidence>
<dbReference type="GO" id="GO:0004777">
    <property type="term" value="F:succinate-semialdehyde dehydrogenase (NAD+) activity"/>
    <property type="evidence" value="ECO:0007669"/>
    <property type="project" value="TreeGrafter"/>
</dbReference>
<dbReference type="InterPro" id="IPR015590">
    <property type="entry name" value="Aldehyde_DH_dom"/>
</dbReference>
<dbReference type="GO" id="GO:0005739">
    <property type="term" value="C:mitochondrion"/>
    <property type="evidence" value="ECO:0007669"/>
    <property type="project" value="TreeGrafter"/>
</dbReference>
<evidence type="ECO:0000256" key="2">
    <source>
        <dbReference type="ARBA" id="ARBA00009986"/>
    </source>
</evidence>
<dbReference type="CTD" id="43092"/>
<dbReference type="InterPro" id="IPR050740">
    <property type="entry name" value="Aldehyde_DH_Superfamily"/>
</dbReference>
<dbReference type="GeneID" id="106671553"/>
<evidence type="ECO:0000259" key="6">
    <source>
        <dbReference type="Pfam" id="PF00171"/>
    </source>
</evidence>